<dbReference type="SUPFAM" id="SSF46785">
    <property type="entry name" value="Winged helix' DNA-binding domain"/>
    <property type="match status" value="1"/>
</dbReference>
<feature type="region of interest" description="Disordered" evidence="1">
    <location>
        <begin position="272"/>
        <end position="338"/>
    </location>
</feature>
<organism evidence="2 3">
    <name type="scientific">Natronospira bacteriovora</name>
    <dbReference type="NCBI Taxonomy" id="3069753"/>
    <lineage>
        <taxon>Bacteria</taxon>
        <taxon>Pseudomonadati</taxon>
        <taxon>Pseudomonadota</taxon>
        <taxon>Gammaproteobacteria</taxon>
        <taxon>Natronospirales</taxon>
        <taxon>Natronospiraceae</taxon>
        <taxon>Natronospira</taxon>
    </lineage>
</organism>
<sequence length="338" mass="37767">MLMLTTTAIDIDEELLNRCLVLTVDESRDQTRRIQARQRQARTLDGLLAGQTAEAVRTLHRNAQRLLKPLAVVNPYAEHLSFLDERTRTRRDHQKYLTLIDAIALLHQHQRSIKTVEHRGRAVEYVEVEPSDIALANRLAHEVLGRSLDELPPQTRQVLGVICAWVDEKMQAEKLERAEVRFTRRDIREASGLSNSQVALHLDRLVEYEYLALHHGRNGRRFVYELLFDGEIADDGRRLPGLIDPEKLAATANLSDLEDTLPACFRGTSGLLSGQERSAENPAKPSNGKASGDSIVSEPENAYPGSKKTSASYRTSSLAALAAKDEKPQPTARATRSA</sequence>
<dbReference type="RefSeq" id="WP_306729268.1">
    <property type="nucleotide sequence ID" value="NZ_JAVDDT010000010.1"/>
</dbReference>
<keyword evidence="3" id="KW-1185">Reference proteome</keyword>
<gene>
    <name evidence="2" type="ORF">RBH19_12920</name>
</gene>
<feature type="compositionally biased region" description="Polar residues" evidence="1">
    <location>
        <begin position="307"/>
        <end position="318"/>
    </location>
</feature>
<dbReference type="EMBL" id="JAVDDT010000010">
    <property type="protein sequence ID" value="MDQ2070772.1"/>
    <property type="molecule type" value="Genomic_DNA"/>
</dbReference>
<evidence type="ECO:0000313" key="2">
    <source>
        <dbReference type="EMBL" id="MDQ2070772.1"/>
    </source>
</evidence>
<dbReference type="Proteomes" id="UP001239019">
    <property type="component" value="Unassembled WGS sequence"/>
</dbReference>
<protein>
    <submittedName>
        <fullName evidence="2">Uncharacterized protein</fullName>
    </submittedName>
</protein>
<name>A0ABU0W9Y3_9GAMM</name>
<reference evidence="2 3" key="1">
    <citation type="submission" date="2023-08" db="EMBL/GenBank/DDBJ databases">
        <title>Whole-genome sequencing of halo(alkali)philic microorganisms from hypersaline lakes.</title>
        <authorList>
            <person name="Sorokin D.Y."/>
            <person name="Abbas B."/>
            <person name="Merkel A.Y."/>
        </authorList>
    </citation>
    <scope>NUCLEOTIDE SEQUENCE [LARGE SCALE GENOMIC DNA]</scope>
    <source>
        <strain evidence="2 3">AB-CW4</strain>
    </source>
</reference>
<proteinExistence type="predicted"/>
<evidence type="ECO:0000313" key="3">
    <source>
        <dbReference type="Proteomes" id="UP001239019"/>
    </source>
</evidence>
<comment type="caution">
    <text evidence="2">The sequence shown here is derived from an EMBL/GenBank/DDBJ whole genome shotgun (WGS) entry which is preliminary data.</text>
</comment>
<accession>A0ABU0W9Y3</accession>
<dbReference type="InterPro" id="IPR036390">
    <property type="entry name" value="WH_DNA-bd_sf"/>
</dbReference>
<evidence type="ECO:0000256" key="1">
    <source>
        <dbReference type="SAM" id="MobiDB-lite"/>
    </source>
</evidence>